<feature type="compositionally biased region" description="Polar residues" evidence="1">
    <location>
        <begin position="181"/>
        <end position="210"/>
    </location>
</feature>
<reference evidence="3" key="1">
    <citation type="submission" date="2022-11" db="EMBL/GenBank/DDBJ databases">
        <title>Genome Sequence of Cubamyces cubensis.</title>
        <authorList>
            <person name="Buettner E."/>
        </authorList>
    </citation>
    <scope>NUCLEOTIDE SEQUENCE</scope>
    <source>
        <strain evidence="3">MPL-01</strain>
    </source>
</reference>
<feature type="region of interest" description="Disordered" evidence="1">
    <location>
        <begin position="151"/>
        <end position="325"/>
    </location>
</feature>
<comment type="caution">
    <text evidence="3">The sequence shown here is derived from an EMBL/GenBank/DDBJ whole genome shotgun (WGS) entry which is preliminary data.</text>
</comment>
<keyword evidence="4" id="KW-1185">Reference proteome</keyword>
<sequence length="325" mass="33191">MRSLHRLISALTLLWFCSFLVAATVLIDNADPRVQYGGDWQQGAATADDYMSTLAFSEWNSATATIVFTGTSVSVFGALKPVGTWNIHSAYSVDGALMSPYINTNPLSGEQHHVQFFSQGGLSDGTHTLTIENMGQQFWFDYVAVETGQATIPGVPIPPESTTSATTSSTTSQQVPSQTSLNTGPPTSTSTMQSGRLPSGPATTTLSSSHTSEATTNTSSLSLTSTSFNTSTAPSTTSAQSTTGGRSSPSVGQTSTPETSGGSTSASPPPTSAPGVPMTSKPGSTTSGLSPTRVTGSSKQERRGLSPGEIAGIARSTSGAAATGG</sequence>
<dbReference type="AlphaFoldDB" id="A0AAD7TES3"/>
<dbReference type="Gene3D" id="2.60.120.260">
    <property type="entry name" value="Galactose-binding domain-like"/>
    <property type="match status" value="1"/>
</dbReference>
<name>A0AAD7TES3_9APHY</name>
<evidence type="ECO:0000256" key="1">
    <source>
        <dbReference type="SAM" id="MobiDB-lite"/>
    </source>
</evidence>
<feature type="compositionally biased region" description="Low complexity" evidence="1">
    <location>
        <begin position="310"/>
        <end position="325"/>
    </location>
</feature>
<accession>A0AAD7TES3</accession>
<feature type="compositionally biased region" description="Polar residues" evidence="1">
    <location>
        <begin position="281"/>
        <end position="298"/>
    </location>
</feature>
<protein>
    <submittedName>
        <fullName evidence="3">Uncharacterized protein</fullName>
    </submittedName>
</protein>
<proteinExistence type="predicted"/>
<evidence type="ECO:0000313" key="4">
    <source>
        <dbReference type="Proteomes" id="UP001215151"/>
    </source>
</evidence>
<gene>
    <name evidence="3" type="ORF">ONZ51_g13417</name>
</gene>
<feature type="signal peptide" evidence="2">
    <location>
        <begin position="1"/>
        <end position="23"/>
    </location>
</feature>
<keyword evidence="2" id="KW-0732">Signal</keyword>
<evidence type="ECO:0000256" key="2">
    <source>
        <dbReference type="SAM" id="SignalP"/>
    </source>
</evidence>
<feature type="compositionally biased region" description="Low complexity" evidence="1">
    <location>
        <begin position="211"/>
        <end position="266"/>
    </location>
</feature>
<dbReference type="Proteomes" id="UP001215151">
    <property type="component" value="Unassembled WGS sequence"/>
</dbReference>
<feature type="chain" id="PRO_5042217170" evidence="2">
    <location>
        <begin position="24"/>
        <end position="325"/>
    </location>
</feature>
<organism evidence="3 4">
    <name type="scientific">Trametes cubensis</name>
    <dbReference type="NCBI Taxonomy" id="1111947"/>
    <lineage>
        <taxon>Eukaryota</taxon>
        <taxon>Fungi</taxon>
        <taxon>Dikarya</taxon>
        <taxon>Basidiomycota</taxon>
        <taxon>Agaricomycotina</taxon>
        <taxon>Agaricomycetes</taxon>
        <taxon>Polyporales</taxon>
        <taxon>Polyporaceae</taxon>
        <taxon>Trametes</taxon>
    </lineage>
</organism>
<dbReference type="EMBL" id="JAPEVG010001174">
    <property type="protein sequence ID" value="KAJ8453759.1"/>
    <property type="molecule type" value="Genomic_DNA"/>
</dbReference>
<evidence type="ECO:0000313" key="3">
    <source>
        <dbReference type="EMBL" id="KAJ8453759.1"/>
    </source>
</evidence>
<feature type="compositionally biased region" description="Low complexity" evidence="1">
    <location>
        <begin position="161"/>
        <end position="180"/>
    </location>
</feature>